<evidence type="ECO:0000256" key="1">
    <source>
        <dbReference type="ARBA" id="ARBA00022450"/>
    </source>
</evidence>
<dbReference type="Proteomes" id="UP000054144">
    <property type="component" value="Unassembled WGS sequence"/>
</dbReference>
<evidence type="ECO:0000313" key="6">
    <source>
        <dbReference type="Proteomes" id="UP000054144"/>
    </source>
</evidence>
<keyword evidence="1" id="KW-0596">Phosphopantetheine</keyword>
<dbReference type="Gene3D" id="3.40.50.12780">
    <property type="entry name" value="N-terminal domain of ligase-like"/>
    <property type="match status" value="1"/>
</dbReference>
<dbReference type="AlphaFoldDB" id="A0A0D7AQ73"/>
<feature type="domain" description="Thioester reductase (TE)" evidence="4">
    <location>
        <begin position="685"/>
        <end position="917"/>
    </location>
</feature>
<dbReference type="Pfam" id="PF07993">
    <property type="entry name" value="NAD_binding_4"/>
    <property type="match status" value="1"/>
</dbReference>
<feature type="domain" description="AMP-dependent synthetase/ligase" evidence="3">
    <location>
        <begin position="76"/>
        <end position="345"/>
    </location>
</feature>
<dbReference type="InterPro" id="IPR013120">
    <property type="entry name" value="FAR_NAD-bd"/>
</dbReference>
<dbReference type="SUPFAM" id="SSF56801">
    <property type="entry name" value="Acetyl-CoA synthetase-like"/>
    <property type="match status" value="1"/>
</dbReference>
<gene>
    <name evidence="5" type="ORF">FISHEDRAFT_32254</name>
</gene>
<dbReference type="InterPro" id="IPR051414">
    <property type="entry name" value="Adenylate-forming_Reductase"/>
</dbReference>
<keyword evidence="2" id="KW-0597">Phosphoprotein</keyword>
<dbReference type="InterPro" id="IPR042099">
    <property type="entry name" value="ANL_N_sf"/>
</dbReference>
<dbReference type="Gene3D" id="3.40.50.720">
    <property type="entry name" value="NAD(P)-binding Rossmann-like Domain"/>
    <property type="match status" value="1"/>
</dbReference>
<evidence type="ECO:0000259" key="3">
    <source>
        <dbReference type="Pfam" id="PF00501"/>
    </source>
</evidence>
<proteinExistence type="predicted"/>
<dbReference type="OrthoDB" id="429813at2759"/>
<evidence type="ECO:0000313" key="5">
    <source>
        <dbReference type="EMBL" id="KIY54025.1"/>
    </source>
</evidence>
<dbReference type="SUPFAM" id="SSF51735">
    <property type="entry name" value="NAD(P)-binding Rossmann-fold domains"/>
    <property type="match status" value="1"/>
</dbReference>
<protein>
    <submittedName>
        <fullName evidence="5">Acetyl-CoA synthetase-like protein</fullName>
    </submittedName>
</protein>
<dbReference type="InterPro" id="IPR036291">
    <property type="entry name" value="NAD(P)-bd_dom_sf"/>
</dbReference>
<evidence type="ECO:0000256" key="2">
    <source>
        <dbReference type="ARBA" id="ARBA00022553"/>
    </source>
</evidence>
<organism evidence="5 6">
    <name type="scientific">Fistulina hepatica ATCC 64428</name>
    <dbReference type="NCBI Taxonomy" id="1128425"/>
    <lineage>
        <taxon>Eukaryota</taxon>
        <taxon>Fungi</taxon>
        <taxon>Dikarya</taxon>
        <taxon>Basidiomycota</taxon>
        <taxon>Agaricomycotina</taxon>
        <taxon>Agaricomycetes</taxon>
        <taxon>Agaricomycetidae</taxon>
        <taxon>Agaricales</taxon>
        <taxon>Fistulinaceae</taxon>
        <taxon>Fistulina</taxon>
    </lineage>
</organism>
<dbReference type="Pfam" id="PF00501">
    <property type="entry name" value="AMP-binding"/>
    <property type="match status" value="1"/>
</dbReference>
<sequence>MALDLAAISQAFKKPPLDEERTVAELFDWHFEHNPEHPVFVYRDDDGILQILRHKNVVPAMHAAGRYVINTTGVRLDVHPRPTVAILAATDTITFATTVVGMERAGITIYLLSPRNSPAATTHLLTKMGVDHVLVSPEPRIRQLIERAGEGLDLHVFPMPRFEDLYKDQPINRLPYFKPKDDFTSIIVHSSGSTNFPKPILWPSRFEALAAKSTRNSSLNWSGEIYGFPGLVVFHSLGELVCRHPSATGMILGVFPPKYPAVIPTPEASFKCLVDTGATLAMSMPSNLEAWSKDPHKIQHLARLNLLMYGAGDLPQGVGDKLVRGGVKLCTVYGVSEAGGISGFPPNEFWNYWTPNPNADIRFRPLGNGTFEPISVASDCATQTIAVKNTTYDGRPAYATNDVVVPHPTRPGVWRVVGRIDDQIMLSTGEKTNPGPLEGILKEHPWVGSSVMFGRSRFQNGIVIMPTKEHTFDPKERDKLEAFKDEIWPQVEKMNIYAPTHSRLIREMILVADPARPFPLTPKGDPRRRAVLAEYEKDIDELYLALEDAPQRSNVPAPTEWTPDATKDFIRAVVYHATMTKVGDSDDLFAFGCNRQATYIRNDISGALKEAGLFSDIPTGVVYDHPTVYSLSNYIHAVSSNLDAVERSSEKNLEDLVSQYTRDWPARAKLNGVRPHEVEGDVVLLTGSTGSLGTAILAHLVEAPSVSRIYAFNRPSSGPRKATKQEQEELLKLRGYNPELAKSPKVVYVDGTLSREGLNVANDLQEEIRASITHILHIAWNVDWKLSILSFEDCVAGVRGLVDLALTSPRPEPPRLLFTSSVAVVRSTFHAKHSDEIPEAPITDARVPFGQGYGESKWVAEQILATAQEATSLRPVVARLGQISGGPNGSWNKRDWVPALVKSSVSLKCVVSWVSLDDAAKILIEARNSEHTFVHLFHPRPIPWNLVTETCAKYLGLSTVPYSEWFDRLERTVSSGIDEAKRSALPAGMLVDFFRTLKAMDGTVGKDEEALGMPKMALDNAMSASPTMRNMKQLSENNVIQWISFWTTIGFL</sequence>
<dbReference type="InterPro" id="IPR000873">
    <property type="entry name" value="AMP-dep_synth/lig_dom"/>
</dbReference>
<accession>A0A0D7AQ73</accession>
<dbReference type="PANTHER" id="PTHR43439">
    <property type="entry name" value="PHENYLACETATE-COENZYME A LIGASE"/>
    <property type="match status" value="1"/>
</dbReference>
<dbReference type="Pfam" id="PF23562">
    <property type="entry name" value="AMP-binding_C_3"/>
    <property type="match status" value="1"/>
</dbReference>
<reference evidence="5 6" key="1">
    <citation type="journal article" date="2015" name="Fungal Genet. Biol.">
        <title>Evolution of novel wood decay mechanisms in Agaricales revealed by the genome sequences of Fistulina hepatica and Cylindrobasidium torrendii.</title>
        <authorList>
            <person name="Floudas D."/>
            <person name="Held B.W."/>
            <person name="Riley R."/>
            <person name="Nagy L.G."/>
            <person name="Koehler G."/>
            <person name="Ransdell A.S."/>
            <person name="Younus H."/>
            <person name="Chow J."/>
            <person name="Chiniquy J."/>
            <person name="Lipzen A."/>
            <person name="Tritt A."/>
            <person name="Sun H."/>
            <person name="Haridas S."/>
            <person name="LaButti K."/>
            <person name="Ohm R.A."/>
            <person name="Kues U."/>
            <person name="Blanchette R.A."/>
            <person name="Grigoriev I.V."/>
            <person name="Minto R.E."/>
            <person name="Hibbett D.S."/>
        </authorList>
    </citation>
    <scope>NUCLEOTIDE SEQUENCE [LARGE SCALE GENOMIC DNA]</scope>
    <source>
        <strain evidence="5 6">ATCC 64428</strain>
    </source>
</reference>
<name>A0A0D7AQ73_9AGAR</name>
<dbReference type="PANTHER" id="PTHR43439:SF2">
    <property type="entry name" value="ENZYME, PUTATIVE (JCVI)-RELATED"/>
    <property type="match status" value="1"/>
</dbReference>
<dbReference type="EMBL" id="KN881581">
    <property type="protein sequence ID" value="KIY54025.1"/>
    <property type="molecule type" value="Genomic_DNA"/>
</dbReference>
<evidence type="ECO:0000259" key="4">
    <source>
        <dbReference type="Pfam" id="PF07993"/>
    </source>
</evidence>
<keyword evidence="6" id="KW-1185">Reference proteome</keyword>